<evidence type="ECO:0000256" key="6">
    <source>
        <dbReference type="SAM" id="Phobius"/>
    </source>
</evidence>
<feature type="region of interest" description="Disordered" evidence="5">
    <location>
        <begin position="181"/>
        <end position="202"/>
    </location>
</feature>
<evidence type="ECO:0000256" key="3">
    <source>
        <dbReference type="ARBA" id="ARBA00023163"/>
    </source>
</evidence>
<keyword evidence="6" id="KW-0812">Transmembrane</keyword>
<feature type="region of interest" description="Disordered" evidence="5">
    <location>
        <begin position="1"/>
        <end position="21"/>
    </location>
</feature>
<gene>
    <name evidence="8" type="ORF">SODALDRAFT_304527</name>
</gene>
<keyword evidence="4" id="KW-0539">Nucleus</keyword>
<dbReference type="PROSITE" id="PS50048">
    <property type="entry name" value="ZN2_CY6_FUNGAL_2"/>
    <property type="match status" value="1"/>
</dbReference>
<evidence type="ECO:0000256" key="1">
    <source>
        <dbReference type="ARBA" id="ARBA00022723"/>
    </source>
</evidence>
<dbReference type="CDD" id="cd12148">
    <property type="entry name" value="fungal_TF_MHR"/>
    <property type="match status" value="1"/>
</dbReference>
<feature type="domain" description="Zn(2)-C6 fungal-type" evidence="7">
    <location>
        <begin position="24"/>
        <end position="55"/>
    </location>
</feature>
<dbReference type="PROSITE" id="PS00463">
    <property type="entry name" value="ZN2_CY6_FUNGAL_1"/>
    <property type="match status" value="1"/>
</dbReference>
<name>A0A3N2Q7X3_SODAK</name>
<dbReference type="PANTHER" id="PTHR47424">
    <property type="entry name" value="REGULATORY PROTEIN GAL4"/>
    <property type="match status" value="1"/>
</dbReference>
<dbReference type="InterPro" id="IPR007219">
    <property type="entry name" value="XnlR_reg_dom"/>
</dbReference>
<evidence type="ECO:0000256" key="5">
    <source>
        <dbReference type="SAM" id="MobiDB-lite"/>
    </source>
</evidence>
<dbReference type="SMART" id="SM00066">
    <property type="entry name" value="GAL4"/>
    <property type="match status" value="1"/>
</dbReference>
<dbReference type="InterPro" id="IPR051127">
    <property type="entry name" value="Fungal_SecMet_Regulators"/>
</dbReference>
<dbReference type="Pfam" id="PF04082">
    <property type="entry name" value="Fungal_trans"/>
    <property type="match status" value="1"/>
</dbReference>
<dbReference type="GO" id="GO:0005634">
    <property type="term" value="C:nucleus"/>
    <property type="evidence" value="ECO:0007669"/>
    <property type="project" value="TreeGrafter"/>
</dbReference>
<dbReference type="EMBL" id="ML119051">
    <property type="protein sequence ID" value="ROT42874.1"/>
    <property type="molecule type" value="Genomic_DNA"/>
</dbReference>
<keyword evidence="9" id="KW-1185">Reference proteome</keyword>
<keyword evidence="3" id="KW-0804">Transcription</keyword>
<feature type="region of interest" description="Disordered" evidence="5">
    <location>
        <begin position="615"/>
        <end position="666"/>
    </location>
</feature>
<dbReference type="GeneID" id="39577461"/>
<feature type="region of interest" description="Disordered" evidence="5">
    <location>
        <begin position="52"/>
        <end position="137"/>
    </location>
</feature>
<dbReference type="InterPro" id="IPR036864">
    <property type="entry name" value="Zn2-C6_fun-type_DNA-bd_sf"/>
</dbReference>
<dbReference type="InterPro" id="IPR001138">
    <property type="entry name" value="Zn2Cys6_DnaBD"/>
</dbReference>
<protein>
    <submittedName>
        <fullName evidence="8">Fungal-specific transcription factor domain-containing protein</fullName>
    </submittedName>
</protein>
<reference evidence="8 9" key="1">
    <citation type="journal article" date="2018" name="Mol. Ecol.">
        <title>The obligate alkalophilic soda-lake fungus Sodiomyces alkalinus has shifted to a protein diet.</title>
        <authorList>
            <person name="Grum-Grzhimaylo A.A."/>
            <person name="Falkoski D.L."/>
            <person name="van den Heuvel J."/>
            <person name="Valero-Jimenez C.A."/>
            <person name="Min B."/>
            <person name="Choi I.G."/>
            <person name="Lipzen A."/>
            <person name="Daum C.G."/>
            <person name="Aanen D.K."/>
            <person name="Tsang A."/>
            <person name="Henrissat B."/>
            <person name="Bilanenko E.N."/>
            <person name="de Vries R.P."/>
            <person name="van Kan J.A.L."/>
            <person name="Grigoriev I.V."/>
            <person name="Debets A.J.M."/>
        </authorList>
    </citation>
    <scope>NUCLEOTIDE SEQUENCE [LARGE SCALE GENOMIC DNA]</scope>
    <source>
        <strain evidence="8 9">F11</strain>
    </source>
</reference>
<dbReference type="AlphaFoldDB" id="A0A3N2Q7X3"/>
<dbReference type="SUPFAM" id="SSF57701">
    <property type="entry name" value="Zn2/Cys6 DNA-binding domain"/>
    <property type="match status" value="1"/>
</dbReference>
<proteinExistence type="predicted"/>
<dbReference type="Gene3D" id="4.10.240.10">
    <property type="entry name" value="Zn(2)-C6 fungal-type DNA-binding domain"/>
    <property type="match status" value="1"/>
</dbReference>
<evidence type="ECO:0000259" key="7">
    <source>
        <dbReference type="PROSITE" id="PS50048"/>
    </source>
</evidence>
<dbReference type="GO" id="GO:0000435">
    <property type="term" value="P:positive regulation of transcription from RNA polymerase II promoter by galactose"/>
    <property type="evidence" value="ECO:0007669"/>
    <property type="project" value="TreeGrafter"/>
</dbReference>
<dbReference type="CDD" id="cd00067">
    <property type="entry name" value="GAL4"/>
    <property type="match status" value="1"/>
</dbReference>
<evidence type="ECO:0000313" key="8">
    <source>
        <dbReference type="EMBL" id="ROT42874.1"/>
    </source>
</evidence>
<keyword evidence="6" id="KW-0472">Membrane</keyword>
<dbReference type="PANTHER" id="PTHR47424:SF9">
    <property type="entry name" value="TAH-2"/>
    <property type="match status" value="1"/>
</dbReference>
<feature type="transmembrane region" description="Helical" evidence="6">
    <location>
        <begin position="546"/>
        <end position="566"/>
    </location>
</feature>
<dbReference type="Pfam" id="PF00172">
    <property type="entry name" value="Zn_clus"/>
    <property type="match status" value="1"/>
</dbReference>
<keyword evidence="2" id="KW-0805">Transcription regulation</keyword>
<dbReference type="RefSeq" id="XP_028470680.1">
    <property type="nucleotide sequence ID" value="XM_028608983.1"/>
</dbReference>
<feature type="compositionally biased region" description="Basic and acidic residues" evidence="5">
    <location>
        <begin position="126"/>
        <end position="137"/>
    </location>
</feature>
<dbReference type="GO" id="GO:0006351">
    <property type="term" value="P:DNA-templated transcription"/>
    <property type="evidence" value="ECO:0007669"/>
    <property type="project" value="InterPro"/>
</dbReference>
<feature type="compositionally biased region" description="Low complexity" evidence="5">
    <location>
        <begin position="644"/>
        <end position="663"/>
    </location>
</feature>
<sequence>MKRSSRSMNEDEAEPPVRARVSNACDTCKARKVKCDGNVPCAYCARRQRGSSCHYSPQTRRRTTVPRATATPESSVRTRTPDRLSRRDLDLSPATTTFHPGPSEREPHHRVATPASSQATTHVHTHARESLGDEETDVPREARLLRDGQGKLIFIGDCAPLSFFQSVRQLITSRVDPNAFAHQTGRFSGPDTSLSRPPAEPYTSPPALHHNTIASAVASYSAVTSGIVDLFPHPRLVDDISIWSSQAQAARLSDISSAVNYLVLSIGYQPTQESLAFAYFDYARGNALANLSGNLTIPTIQAFILITLYMLGSCQTNGAFVFFGIAVRAAYSIGIHRTEINARFGSETQHQRDRLWKSLRVLDLFLSTSMGRPPATSDVDCTVPYGAADENGVEHFDTLNASVQIFLITEEIVVEVYSRKKISYQLTEGISRRLREWAVQWLPRLRNVVAVAPADDNPGSTTGACQVMCSYFYAVILVSRPFLMFEMHKRLSGDLPRHGHPASHNDGAHSSVRSKLADACIDSASFMVEHVADLIDRGHLQGHMPLIVSWLFAASLVLGIGLLGSFGRILEKYTRKCIQSLEHFSKNDTNAAQYALIAKSLLASALGFLEKRELDERQRRTESSSQLFGLVPRDGQECGPRPVSQSPSQSQSQSQQQAAAASSGTGYLGLDTPPFGDMITGFLGLPNSLPRTPSLSSFSMEGRMDGGGDASFNDFNLFQLLDGGGHIDLGPYM</sequence>
<dbReference type="OrthoDB" id="2351791at2759"/>
<dbReference type="GO" id="GO:0000981">
    <property type="term" value="F:DNA-binding transcription factor activity, RNA polymerase II-specific"/>
    <property type="evidence" value="ECO:0007669"/>
    <property type="project" value="InterPro"/>
</dbReference>
<feature type="compositionally biased region" description="Basic and acidic residues" evidence="5">
    <location>
        <begin position="79"/>
        <end position="90"/>
    </location>
</feature>
<evidence type="ECO:0000256" key="2">
    <source>
        <dbReference type="ARBA" id="ARBA00023015"/>
    </source>
</evidence>
<organism evidence="8 9">
    <name type="scientific">Sodiomyces alkalinus (strain CBS 110278 / VKM F-3762 / F11)</name>
    <name type="common">Alkaliphilic filamentous fungus</name>
    <dbReference type="NCBI Taxonomy" id="1314773"/>
    <lineage>
        <taxon>Eukaryota</taxon>
        <taxon>Fungi</taxon>
        <taxon>Dikarya</taxon>
        <taxon>Ascomycota</taxon>
        <taxon>Pezizomycotina</taxon>
        <taxon>Sordariomycetes</taxon>
        <taxon>Hypocreomycetidae</taxon>
        <taxon>Glomerellales</taxon>
        <taxon>Plectosphaerellaceae</taxon>
        <taxon>Sodiomyces</taxon>
    </lineage>
</organism>
<dbReference type="GO" id="GO:0008270">
    <property type="term" value="F:zinc ion binding"/>
    <property type="evidence" value="ECO:0007669"/>
    <property type="project" value="InterPro"/>
</dbReference>
<dbReference type="STRING" id="1314773.A0A3N2Q7X3"/>
<evidence type="ECO:0000256" key="4">
    <source>
        <dbReference type="ARBA" id="ARBA00023242"/>
    </source>
</evidence>
<dbReference type="SMART" id="SM00906">
    <property type="entry name" value="Fungal_trans"/>
    <property type="match status" value="1"/>
</dbReference>
<evidence type="ECO:0000313" key="9">
    <source>
        <dbReference type="Proteomes" id="UP000272025"/>
    </source>
</evidence>
<accession>A0A3N2Q7X3</accession>
<dbReference type="Proteomes" id="UP000272025">
    <property type="component" value="Unassembled WGS sequence"/>
</dbReference>
<dbReference type="GO" id="GO:0000978">
    <property type="term" value="F:RNA polymerase II cis-regulatory region sequence-specific DNA binding"/>
    <property type="evidence" value="ECO:0007669"/>
    <property type="project" value="TreeGrafter"/>
</dbReference>
<keyword evidence="6" id="KW-1133">Transmembrane helix</keyword>
<keyword evidence="1" id="KW-0479">Metal-binding</keyword>